<dbReference type="GO" id="GO:0035336">
    <property type="term" value="P:long-chain fatty-acyl-CoA metabolic process"/>
    <property type="evidence" value="ECO:0007669"/>
    <property type="project" value="TreeGrafter"/>
</dbReference>
<feature type="domain" description="Thioester reductase (TE)" evidence="1">
    <location>
        <begin position="7"/>
        <end position="242"/>
    </location>
</feature>
<dbReference type="PANTHER" id="PTHR11011:SF45">
    <property type="entry name" value="FATTY ACYL-COA REDUCTASE CG8306-RELATED"/>
    <property type="match status" value="1"/>
</dbReference>
<organism evidence="2 3">
    <name type="scientific">Thermolongibacillus altinsuensis</name>
    <dbReference type="NCBI Taxonomy" id="575256"/>
    <lineage>
        <taxon>Bacteria</taxon>
        <taxon>Bacillati</taxon>
        <taxon>Bacillota</taxon>
        <taxon>Bacilli</taxon>
        <taxon>Bacillales</taxon>
        <taxon>Anoxybacillaceae</taxon>
        <taxon>Thermolongibacillus</taxon>
    </lineage>
</organism>
<evidence type="ECO:0000313" key="3">
    <source>
        <dbReference type="Proteomes" id="UP000295658"/>
    </source>
</evidence>
<proteinExistence type="predicted"/>
<accession>A0A4V2Q9Y3</accession>
<evidence type="ECO:0000313" key="2">
    <source>
        <dbReference type="EMBL" id="TCL45961.1"/>
    </source>
</evidence>
<dbReference type="OrthoDB" id="9807212at2"/>
<dbReference type="Gene3D" id="3.40.50.720">
    <property type="entry name" value="NAD(P)-binding Rossmann-like Domain"/>
    <property type="match status" value="1"/>
</dbReference>
<gene>
    <name evidence="2" type="ORF">EDD69_11848</name>
</gene>
<evidence type="ECO:0000259" key="1">
    <source>
        <dbReference type="Pfam" id="PF07993"/>
    </source>
</evidence>
<dbReference type="InterPro" id="IPR026055">
    <property type="entry name" value="FAR"/>
</dbReference>
<protein>
    <submittedName>
        <fullName evidence="2">Thioester reductase-like protein</fullName>
    </submittedName>
</protein>
<dbReference type="Pfam" id="PF07993">
    <property type="entry name" value="NAD_binding_4"/>
    <property type="match status" value="1"/>
</dbReference>
<dbReference type="PANTHER" id="PTHR11011">
    <property type="entry name" value="MALE STERILITY PROTEIN 2-RELATED"/>
    <property type="match status" value="1"/>
</dbReference>
<comment type="caution">
    <text evidence="2">The sequence shown here is derived from an EMBL/GenBank/DDBJ whole genome shotgun (WGS) entry which is preliminary data.</text>
</comment>
<dbReference type="CDD" id="cd05263">
    <property type="entry name" value="MupV_like_SDR_e"/>
    <property type="match status" value="1"/>
</dbReference>
<sequence length="364" mass="42116">MSNIYFITGFPGFIASSLTNQLIQQHHPKKIYFLVLANMIEQARQEIERISKTTNYPTDQLILLAGDITKFNLSLDESITKELSESVTHVFHLAAVYDLAVPEKLAHQVNVEGTRNVNQWLTSLNRLKKYIYFSTAYVSGKRNGNILETELEMGQSFKNHYEKTKYEAEVLVRQAMETIPTIIIRPGIVVGHSKTGETIKFDGLYFMLNVFERLKFLPWIPYLGDGNVPGNFVPVDYIVNATLYLAHLEQAVGKTYHLTDPDPYTMRQIYQMLMKEYLNREPKGTIPLSLAKWFFSIPLIRKWLHVEKEALDYFTYNVNYDCTEAIKDLTGSNISCPDFKEIISTIVRFYHMNKNDLTKQVKIR</sequence>
<name>A0A4V2Q9Y3_9BACL</name>
<dbReference type="InterPro" id="IPR036291">
    <property type="entry name" value="NAD(P)-bd_dom_sf"/>
</dbReference>
<reference evidence="2 3" key="1">
    <citation type="submission" date="2019-03" db="EMBL/GenBank/DDBJ databases">
        <title>Genomic Encyclopedia of Type Strains, Phase IV (KMG-IV): sequencing the most valuable type-strain genomes for metagenomic binning, comparative biology and taxonomic classification.</title>
        <authorList>
            <person name="Goeker M."/>
        </authorList>
    </citation>
    <scope>NUCLEOTIDE SEQUENCE [LARGE SCALE GENOMIC DNA]</scope>
    <source>
        <strain evidence="2 3">DSM 24979</strain>
    </source>
</reference>
<dbReference type="SUPFAM" id="SSF51735">
    <property type="entry name" value="NAD(P)-binding Rossmann-fold domains"/>
    <property type="match status" value="1"/>
</dbReference>
<dbReference type="AlphaFoldDB" id="A0A4V2Q9Y3"/>
<dbReference type="Proteomes" id="UP000295658">
    <property type="component" value="Unassembled WGS sequence"/>
</dbReference>
<dbReference type="RefSeq" id="WP_132949454.1">
    <property type="nucleotide sequence ID" value="NZ_SLUL01000018.1"/>
</dbReference>
<dbReference type="InterPro" id="IPR013120">
    <property type="entry name" value="FAR_NAD-bd"/>
</dbReference>
<dbReference type="EMBL" id="SLUL01000018">
    <property type="protein sequence ID" value="TCL45961.1"/>
    <property type="molecule type" value="Genomic_DNA"/>
</dbReference>
<dbReference type="GO" id="GO:0080019">
    <property type="term" value="F:alcohol-forming very long-chain fatty acyl-CoA reductase activity"/>
    <property type="evidence" value="ECO:0007669"/>
    <property type="project" value="InterPro"/>
</dbReference>
<keyword evidence="3" id="KW-1185">Reference proteome</keyword>